<evidence type="ECO:0000313" key="2">
    <source>
        <dbReference type="Proteomes" id="UP000199706"/>
    </source>
</evidence>
<sequence length="85" mass="8495">MKSTLMIKDLPIAEELDSKAMSAVRGGSAISVVGGNAQNVVGGGGFASPTTGLQVGPTVNTVDASSHLNLSIPTIQNFGGNQLVV</sequence>
<reference evidence="1 2" key="1">
    <citation type="submission" date="2016-10" db="EMBL/GenBank/DDBJ databases">
        <authorList>
            <person name="de Groot N.N."/>
        </authorList>
    </citation>
    <scope>NUCLEOTIDE SEQUENCE [LARGE SCALE GENOMIC DNA]</scope>
    <source>
        <strain evidence="1 2">LMG 2247</strain>
    </source>
</reference>
<accession>A0A1G7RWN6</accession>
<dbReference type="Proteomes" id="UP000199706">
    <property type="component" value="Unassembled WGS sequence"/>
</dbReference>
<dbReference type="EMBL" id="FNCJ01000002">
    <property type="protein sequence ID" value="SDG15168.1"/>
    <property type="molecule type" value="Genomic_DNA"/>
</dbReference>
<organism evidence="1 2">
    <name type="scientific">Paraburkholderia phenazinium</name>
    <dbReference type="NCBI Taxonomy" id="60549"/>
    <lineage>
        <taxon>Bacteria</taxon>
        <taxon>Pseudomonadati</taxon>
        <taxon>Pseudomonadota</taxon>
        <taxon>Betaproteobacteria</taxon>
        <taxon>Burkholderiales</taxon>
        <taxon>Burkholderiaceae</taxon>
        <taxon>Paraburkholderia</taxon>
    </lineage>
</organism>
<gene>
    <name evidence="1" type="ORF">SAMN05216466_102292</name>
</gene>
<evidence type="ECO:0000313" key="1">
    <source>
        <dbReference type="EMBL" id="SDG15168.1"/>
    </source>
</evidence>
<protein>
    <submittedName>
        <fullName evidence="1">Uncharacterized protein</fullName>
    </submittedName>
</protein>
<dbReference type="RefSeq" id="WP_090682342.1">
    <property type="nucleotide sequence ID" value="NZ_CADERL010000002.1"/>
</dbReference>
<proteinExistence type="predicted"/>
<dbReference type="AlphaFoldDB" id="A0A1G7RWN6"/>
<name>A0A1G7RWN6_9BURK</name>
<dbReference type="OrthoDB" id="9104467at2"/>